<sequence length="174" mass="18370">MASSSYGFVLVFLALVSQFVLASASTAYIDAICKHVTDNAFCIQTLSGYRPAASATSTFQVASAVLRLDISYAHKSAGFSAIAAIENPALKKQFKECQDAFRTIIASLKSAASELKESPDTANYDVMVCTDSTTVVKNLVGKYSDKASKNVIMMTLMMEKLLAIAVGATVAVGG</sequence>
<proteinExistence type="predicted"/>
<reference evidence="4" key="1">
    <citation type="journal article" date="2015" name="Nat. Plants">
        <title>Genome expansion of Arabis alpina linked with retrotransposition and reduced symmetric DNA methylation.</title>
        <authorList>
            <person name="Willing E.M."/>
            <person name="Rawat V."/>
            <person name="Mandakova T."/>
            <person name="Maumus F."/>
            <person name="James G.V."/>
            <person name="Nordstroem K.J."/>
            <person name="Becker C."/>
            <person name="Warthmann N."/>
            <person name="Chica C."/>
            <person name="Szarzynska B."/>
            <person name="Zytnicki M."/>
            <person name="Albani M.C."/>
            <person name="Kiefer C."/>
            <person name="Bergonzi S."/>
            <person name="Castaings L."/>
            <person name="Mateos J.L."/>
            <person name="Berns M.C."/>
            <person name="Bujdoso N."/>
            <person name="Piofczyk T."/>
            <person name="de Lorenzo L."/>
            <person name="Barrero-Sicilia C."/>
            <person name="Mateos I."/>
            <person name="Piednoel M."/>
            <person name="Hagmann J."/>
            <person name="Chen-Min-Tao R."/>
            <person name="Iglesias-Fernandez R."/>
            <person name="Schuster S.C."/>
            <person name="Alonso-Blanco C."/>
            <person name="Roudier F."/>
            <person name="Carbonero P."/>
            <person name="Paz-Ares J."/>
            <person name="Davis S.J."/>
            <person name="Pecinka A."/>
            <person name="Quesneville H."/>
            <person name="Colot V."/>
            <person name="Lysak M.A."/>
            <person name="Weigel D."/>
            <person name="Coupland G."/>
            <person name="Schneeberger K."/>
        </authorList>
    </citation>
    <scope>NUCLEOTIDE SEQUENCE [LARGE SCALE GENOMIC DNA]</scope>
    <source>
        <strain evidence="4">cv. Pajares</strain>
    </source>
</reference>
<dbReference type="SMART" id="SM00856">
    <property type="entry name" value="PMEI"/>
    <property type="match status" value="1"/>
</dbReference>
<dbReference type="Pfam" id="PF04043">
    <property type="entry name" value="PMEI"/>
    <property type="match status" value="1"/>
</dbReference>
<dbReference type="OMA" id="YAHKSAG"/>
<feature type="domain" description="Pectinesterase inhibitor" evidence="2">
    <location>
        <begin position="24"/>
        <end position="168"/>
    </location>
</feature>
<dbReference type="Proteomes" id="UP000029120">
    <property type="component" value="Chromosome 8"/>
</dbReference>
<dbReference type="SUPFAM" id="SSF101148">
    <property type="entry name" value="Plant invertase/pectin methylesterase inhibitor"/>
    <property type="match status" value="1"/>
</dbReference>
<organism evidence="3 4">
    <name type="scientific">Arabis alpina</name>
    <name type="common">Alpine rock-cress</name>
    <dbReference type="NCBI Taxonomy" id="50452"/>
    <lineage>
        <taxon>Eukaryota</taxon>
        <taxon>Viridiplantae</taxon>
        <taxon>Streptophyta</taxon>
        <taxon>Embryophyta</taxon>
        <taxon>Tracheophyta</taxon>
        <taxon>Spermatophyta</taxon>
        <taxon>Magnoliopsida</taxon>
        <taxon>eudicotyledons</taxon>
        <taxon>Gunneridae</taxon>
        <taxon>Pentapetalae</taxon>
        <taxon>rosids</taxon>
        <taxon>malvids</taxon>
        <taxon>Brassicales</taxon>
        <taxon>Brassicaceae</taxon>
        <taxon>Arabideae</taxon>
        <taxon>Arabis</taxon>
    </lineage>
</organism>
<dbReference type="Gene3D" id="1.20.140.40">
    <property type="entry name" value="Invertase/pectin methylesterase inhibitor family protein"/>
    <property type="match status" value="1"/>
</dbReference>
<dbReference type="PANTHER" id="PTHR31890">
    <property type="entry name" value="PLANT INVERTASE/PECTIN METHYLESTERASE INHIBITOR SUPERFAMILY PROTEIN"/>
    <property type="match status" value="1"/>
</dbReference>
<dbReference type="AlphaFoldDB" id="A0A087G9T5"/>
<dbReference type="NCBIfam" id="TIGR01614">
    <property type="entry name" value="PME_inhib"/>
    <property type="match status" value="1"/>
</dbReference>
<protein>
    <recommendedName>
        <fullName evidence="2">Pectinesterase inhibitor domain-containing protein</fullName>
    </recommendedName>
</protein>
<keyword evidence="1" id="KW-0732">Signal</keyword>
<dbReference type="Gramene" id="KFK26637">
    <property type="protein sequence ID" value="KFK26637"/>
    <property type="gene ID" value="AALP_AA8G274300"/>
</dbReference>
<dbReference type="InterPro" id="IPR035513">
    <property type="entry name" value="Invertase/methylesterase_inhib"/>
</dbReference>
<feature type="chain" id="PRO_5001821758" description="Pectinesterase inhibitor domain-containing protein" evidence="1">
    <location>
        <begin position="23"/>
        <end position="174"/>
    </location>
</feature>
<keyword evidence="4" id="KW-1185">Reference proteome</keyword>
<dbReference type="OrthoDB" id="1094634at2759"/>
<feature type="signal peptide" evidence="1">
    <location>
        <begin position="1"/>
        <end position="22"/>
    </location>
</feature>
<name>A0A087G9T5_ARAAL</name>
<dbReference type="EMBL" id="CM002876">
    <property type="protein sequence ID" value="KFK26637.1"/>
    <property type="molecule type" value="Genomic_DNA"/>
</dbReference>
<dbReference type="GO" id="GO:0004857">
    <property type="term" value="F:enzyme inhibitor activity"/>
    <property type="evidence" value="ECO:0007669"/>
    <property type="project" value="InterPro"/>
</dbReference>
<gene>
    <name evidence="3" type="ordered locus">AALP_Aa8g274300</name>
</gene>
<dbReference type="eggNOG" id="ENOG502S7NT">
    <property type="taxonomic scope" value="Eukaryota"/>
</dbReference>
<evidence type="ECO:0000313" key="4">
    <source>
        <dbReference type="Proteomes" id="UP000029120"/>
    </source>
</evidence>
<dbReference type="PANTHER" id="PTHR31890:SF9">
    <property type="entry name" value="PLANT INVERTASE_PECTIN METHYLESTERASE INHIBITOR SUPERFAMILY PROTEIN"/>
    <property type="match status" value="1"/>
</dbReference>
<dbReference type="InterPro" id="IPR006501">
    <property type="entry name" value="Pectinesterase_inhib_dom"/>
</dbReference>
<accession>A0A087G9T5</accession>
<evidence type="ECO:0000313" key="3">
    <source>
        <dbReference type="EMBL" id="KFK26637.1"/>
    </source>
</evidence>
<evidence type="ECO:0000256" key="1">
    <source>
        <dbReference type="SAM" id="SignalP"/>
    </source>
</evidence>
<evidence type="ECO:0000259" key="2">
    <source>
        <dbReference type="SMART" id="SM00856"/>
    </source>
</evidence>